<organism evidence="2 3">
    <name type="scientific">Vicia faba</name>
    <name type="common">Broad bean</name>
    <name type="synonym">Faba vulgaris</name>
    <dbReference type="NCBI Taxonomy" id="3906"/>
    <lineage>
        <taxon>Eukaryota</taxon>
        <taxon>Viridiplantae</taxon>
        <taxon>Streptophyta</taxon>
        <taxon>Embryophyta</taxon>
        <taxon>Tracheophyta</taxon>
        <taxon>Spermatophyta</taxon>
        <taxon>Magnoliopsida</taxon>
        <taxon>eudicotyledons</taxon>
        <taxon>Gunneridae</taxon>
        <taxon>Pentapetalae</taxon>
        <taxon>rosids</taxon>
        <taxon>fabids</taxon>
        <taxon>Fabales</taxon>
        <taxon>Fabaceae</taxon>
        <taxon>Papilionoideae</taxon>
        <taxon>50 kb inversion clade</taxon>
        <taxon>NPAAA clade</taxon>
        <taxon>Hologalegina</taxon>
        <taxon>IRL clade</taxon>
        <taxon>Fabeae</taxon>
        <taxon>Vicia</taxon>
    </lineage>
</organism>
<keyword evidence="1" id="KW-0812">Transmembrane</keyword>
<keyword evidence="3" id="KW-1185">Reference proteome</keyword>
<protein>
    <submittedName>
        <fullName evidence="2">Uncharacterized protein</fullName>
    </submittedName>
</protein>
<sequence length="139" mass="16180">MQQLKLKRKDMKLERGFRVRKLCIALLPPRRRRYKPRPTLLSRGGGNLFTFTVAILLSCVVLVEGVMKLLNFDRTSAVDDEDCQRRKNECRLIYAGRQEVQQVDEARSLDTKVSEDESKALAMELMKVKAKTWLKLKVR</sequence>
<reference evidence="2 3" key="1">
    <citation type="submission" date="2023-01" db="EMBL/GenBank/DDBJ databases">
        <authorList>
            <person name="Kreplak J."/>
        </authorList>
    </citation>
    <scope>NUCLEOTIDE SEQUENCE [LARGE SCALE GENOMIC DNA]</scope>
</reference>
<accession>A0AAV1B969</accession>
<dbReference type="EMBL" id="OX451741">
    <property type="protein sequence ID" value="CAI8619154.1"/>
    <property type="molecule type" value="Genomic_DNA"/>
</dbReference>
<keyword evidence="1" id="KW-0472">Membrane</keyword>
<gene>
    <name evidence="2" type="ORF">VFH_VI156960</name>
</gene>
<name>A0AAV1B969_VICFA</name>
<feature type="transmembrane region" description="Helical" evidence="1">
    <location>
        <begin position="48"/>
        <end position="67"/>
    </location>
</feature>
<evidence type="ECO:0000256" key="1">
    <source>
        <dbReference type="SAM" id="Phobius"/>
    </source>
</evidence>
<dbReference type="AlphaFoldDB" id="A0AAV1B969"/>
<evidence type="ECO:0000313" key="3">
    <source>
        <dbReference type="Proteomes" id="UP001157006"/>
    </source>
</evidence>
<proteinExistence type="predicted"/>
<evidence type="ECO:0000313" key="2">
    <source>
        <dbReference type="EMBL" id="CAI8619154.1"/>
    </source>
</evidence>
<keyword evidence="1" id="KW-1133">Transmembrane helix</keyword>
<dbReference type="Proteomes" id="UP001157006">
    <property type="component" value="Chromosome 6"/>
</dbReference>